<dbReference type="WBParaSite" id="Hba_14438">
    <property type="protein sequence ID" value="Hba_14438"/>
    <property type="gene ID" value="Hba_14438"/>
</dbReference>
<evidence type="ECO:0000256" key="1">
    <source>
        <dbReference type="SAM" id="MobiDB-lite"/>
    </source>
</evidence>
<dbReference type="Proteomes" id="UP000095283">
    <property type="component" value="Unplaced"/>
</dbReference>
<sequence length="21" mass="2319">MCPEGGITSFPQNRKKNLGLK</sequence>
<reference evidence="3" key="1">
    <citation type="submission" date="2016-11" db="UniProtKB">
        <authorList>
            <consortium name="WormBaseParasite"/>
        </authorList>
    </citation>
    <scope>IDENTIFICATION</scope>
</reference>
<dbReference type="AlphaFoldDB" id="A0A1I7XA92"/>
<feature type="region of interest" description="Disordered" evidence="1">
    <location>
        <begin position="1"/>
        <end position="21"/>
    </location>
</feature>
<accession>A0A1I7XA92</accession>
<protein>
    <submittedName>
        <fullName evidence="3">Uncharacterized protein</fullName>
    </submittedName>
</protein>
<keyword evidence="2" id="KW-1185">Reference proteome</keyword>
<proteinExistence type="predicted"/>
<organism evidence="2 3">
    <name type="scientific">Heterorhabditis bacteriophora</name>
    <name type="common">Entomopathogenic nematode worm</name>
    <dbReference type="NCBI Taxonomy" id="37862"/>
    <lineage>
        <taxon>Eukaryota</taxon>
        <taxon>Metazoa</taxon>
        <taxon>Ecdysozoa</taxon>
        <taxon>Nematoda</taxon>
        <taxon>Chromadorea</taxon>
        <taxon>Rhabditida</taxon>
        <taxon>Rhabditina</taxon>
        <taxon>Rhabditomorpha</taxon>
        <taxon>Strongyloidea</taxon>
        <taxon>Heterorhabditidae</taxon>
        <taxon>Heterorhabditis</taxon>
    </lineage>
</organism>
<name>A0A1I7XA92_HETBA</name>
<evidence type="ECO:0000313" key="3">
    <source>
        <dbReference type="WBParaSite" id="Hba_14438"/>
    </source>
</evidence>
<evidence type="ECO:0000313" key="2">
    <source>
        <dbReference type="Proteomes" id="UP000095283"/>
    </source>
</evidence>